<comment type="similarity">
    <text evidence="2">Belongs to the short-chain dehydrogenases/reductases (SDR) family.</text>
</comment>
<keyword evidence="4" id="KW-1185">Reference proteome</keyword>
<keyword evidence="1" id="KW-0560">Oxidoreductase</keyword>
<dbReference type="EMBL" id="CP022684">
    <property type="protein sequence ID" value="AUM14170.1"/>
    <property type="molecule type" value="Genomic_DNA"/>
</dbReference>
<dbReference type="Gene3D" id="3.40.50.720">
    <property type="entry name" value="NAD(P)-binding Rossmann-like Domain"/>
    <property type="match status" value="1"/>
</dbReference>
<dbReference type="InterPro" id="IPR002347">
    <property type="entry name" value="SDR_fam"/>
</dbReference>
<name>A0A2K9LPM0_9GAMM</name>
<dbReference type="SUPFAM" id="SSF51735">
    <property type="entry name" value="NAD(P)-binding Rossmann-fold domains"/>
    <property type="match status" value="1"/>
</dbReference>
<dbReference type="Pfam" id="PF00106">
    <property type="entry name" value="adh_short"/>
    <property type="match status" value="1"/>
</dbReference>
<protein>
    <submittedName>
        <fullName evidence="3">Short-chain dehydrogenase</fullName>
    </submittedName>
</protein>
<sequence>MASKNKWTQDNIPSQRGKRILITGANSGIGLEAAKVMAAKGADVILACRNESKAIQTMATIRQQTPKASLHFLPVDLSSLQSVRDMCEMFFEQYNKLDVLLNNAGVMWLPKGQTVDGFESQIGTNHFGHFALTGLLLPALLKQAGSRVVTVSSIAHRAGNLNFDDLFFERRPYGKHKAYGQSKLANLVFARELDRRLNAAGAQTISVAVHPGAASTNLAVPGYQQSGSTLLANVAKAVSPLITQSAEKGALPSLYAATESGVHGGDYIGPDGFYEAFGYPAPASSTGRSRNPEIARKLWEISEQLTGVSYSFDSSKAAA</sequence>
<gene>
    <name evidence="3" type="ORF">Kalk_17830</name>
</gene>
<dbReference type="NCBIfam" id="NF004846">
    <property type="entry name" value="PRK06197.1"/>
    <property type="match status" value="1"/>
</dbReference>
<dbReference type="CDD" id="cd05327">
    <property type="entry name" value="retinol-DH_like_SDR_c_like"/>
    <property type="match status" value="1"/>
</dbReference>
<dbReference type="RefSeq" id="WP_101895544.1">
    <property type="nucleotide sequence ID" value="NZ_CP022684.1"/>
</dbReference>
<dbReference type="NCBIfam" id="NF004513">
    <property type="entry name" value="PRK05854.1"/>
    <property type="match status" value="1"/>
</dbReference>
<dbReference type="PRINTS" id="PR00081">
    <property type="entry name" value="GDHRDH"/>
</dbReference>
<dbReference type="AlphaFoldDB" id="A0A2K9LPM0"/>
<accession>A0A2K9LPM0</accession>
<evidence type="ECO:0000256" key="1">
    <source>
        <dbReference type="ARBA" id="ARBA00023002"/>
    </source>
</evidence>
<dbReference type="Proteomes" id="UP000235116">
    <property type="component" value="Chromosome"/>
</dbReference>
<dbReference type="InterPro" id="IPR036291">
    <property type="entry name" value="NAD(P)-bd_dom_sf"/>
</dbReference>
<dbReference type="PANTHER" id="PTHR43157:SF31">
    <property type="entry name" value="PHOSPHATIDYLINOSITOL-GLYCAN BIOSYNTHESIS CLASS F PROTEIN"/>
    <property type="match status" value="1"/>
</dbReference>
<dbReference type="OrthoDB" id="109589at2"/>
<organism evidence="3 4">
    <name type="scientific">Ketobacter alkanivorans</name>
    <dbReference type="NCBI Taxonomy" id="1917421"/>
    <lineage>
        <taxon>Bacteria</taxon>
        <taxon>Pseudomonadati</taxon>
        <taxon>Pseudomonadota</taxon>
        <taxon>Gammaproteobacteria</taxon>
        <taxon>Pseudomonadales</taxon>
        <taxon>Ketobacteraceae</taxon>
        <taxon>Ketobacter</taxon>
    </lineage>
</organism>
<dbReference type="PRINTS" id="PR00080">
    <property type="entry name" value="SDRFAMILY"/>
</dbReference>
<dbReference type="KEGG" id="kak:Kalk_17830"/>
<dbReference type="GO" id="GO:0016491">
    <property type="term" value="F:oxidoreductase activity"/>
    <property type="evidence" value="ECO:0007669"/>
    <property type="project" value="UniProtKB-KW"/>
</dbReference>
<evidence type="ECO:0000256" key="2">
    <source>
        <dbReference type="RuleBase" id="RU000363"/>
    </source>
</evidence>
<dbReference type="PANTHER" id="PTHR43157">
    <property type="entry name" value="PHOSPHATIDYLINOSITOL-GLYCAN BIOSYNTHESIS CLASS F PROTEIN-RELATED"/>
    <property type="match status" value="1"/>
</dbReference>
<proteinExistence type="inferred from homology"/>
<evidence type="ECO:0000313" key="3">
    <source>
        <dbReference type="EMBL" id="AUM14170.1"/>
    </source>
</evidence>
<evidence type="ECO:0000313" key="4">
    <source>
        <dbReference type="Proteomes" id="UP000235116"/>
    </source>
</evidence>
<reference evidence="4" key="1">
    <citation type="submission" date="2017-08" db="EMBL/GenBank/DDBJ databases">
        <title>Direct submision.</title>
        <authorList>
            <person name="Kim S.-J."/>
            <person name="Rhee S.-K."/>
        </authorList>
    </citation>
    <scope>NUCLEOTIDE SEQUENCE [LARGE SCALE GENOMIC DNA]</scope>
    <source>
        <strain evidence="4">GI5</strain>
    </source>
</reference>